<reference evidence="1" key="2">
    <citation type="submission" date="2025-03" db="EMBL/GenBank/DDBJ databases">
        <authorList>
            <consortium name="ELIXIR-Norway"/>
            <consortium name="Elixir Norway"/>
        </authorList>
    </citation>
    <scope>NUCLEOTIDE SEQUENCE</scope>
</reference>
<accession>A0AC59YPA6</accession>
<protein>
    <submittedName>
        <fullName evidence="1">Uncharacterized protein</fullName>
    </submittedName>
</protein>
<organism evidence="1 2">
    <name type="scientific">Rangifer tarandus platyrhynchus</name>
    <name type="common">Svalbard reindeer</name>
    <dbReference type="NCBI Taxonomy" id="3082113"/>
    <lineage>
        <taxon>Eukaryota</taxon>
        <taxon>Metazoa</taxon>
        <taxon>Chordata</taxon>
        <taxon>Craniata</taxon>
        <taxon>Vertebrata</taxon>
        <taxon>Euteleostomi</taxon>
        <taxon>Mammalia</taxon>
        <taxon>Eutheria</taxon>
        <taxon>Laurasiatheria</taxon>
        <taxon>Artiodactyla</taxon>
        <taxon>Ruminantia</taxon>
        <taxon>Pecora</taxon>
        <taxon>Cervidae</taxon>
        <taxon>Odocoileinae</taxon>
        <taxon>Rangifer</taxon>
    </lineage>
</organism>
<evidence type="ECO:0000313" key="1">
    <source>
        <dbReference type="EMBL" id="CAM9875226.1"/>
    </source>
</evidence>
<sequence>MRARHHHLQTALCSRRKSVRSPDPAAASHTLRVSEALASQWVRDRPCDLASRVLVRGADPSSGEPGWFEGAVTQILRSGPGGGGGGVTILHGAVVVSRAVGLGHPDSGQSARWTGSWMVEAPGLFIVSTFCQQNVPSKWNP</sequence>
<reference evidence="1" key="1">
    <citation type="submission" date="2023-05" db="EMBL/GenBank/DDBJ databases">
        <authorList>
            <consortium name="ELIXIR-Norway"/>
        </authorList>
    </citation>
    <scope>NUCLEOTIDE SEQUENCE</scope>
</reference>
<dbReference type="Proteomes" id="UP001162501">
    <property type="component" value="Chromosome 19"/>
</dbReference>
<gene>
    <name evidence="1" type="ORF">MRATA1EN22A_LOCUS8718</name>
</gene>
<evidence type="ECO:0000313" key="2">
    <source>
        <dbReference type="Proteomes" id="UP001162501"/>
    </source>
</evidence>
<proteinExistence type="predicted"/>
<name>A0AC59YPA6_RANTA</name>
<dbReference type="EMBL" id="OX596103">
    <property type="protein sequence ID" value="CAM9875226.1"/>
    <property type="molecule type" value="Genomic_DNA"/>
</dbReference>